<keyword evidence="4" id="KW-1185">Reference proteome</keyword>
<keyword evidence="2" id="KW-0732">Signal</keyword>
<evidence type="ECO:0000256" key="2">
    <source>
        <dbReference type="SAM" id="SignalP"/>
    </source>
</evidence>
<dbReference type="EMBL" id="JARK01001666">
    <property type="protein sequence ID" value="EYB83752.1"/>
    <property type="molecule type" value="Genomic_DNA"/>
</dbReference>
<evidence type="ECO:0000313" key="3">
    <source>
        <dbReference type="EMBL" id="EYB83752.1"/>
    </source>
</evidence>
<dbReference type="OrthoDB" id="5865983at2759"/>
<proteinExistence type="predicted"/>
<feature type="signal peptide" evidence="2">
    <location>
        <begin position="1"/>
        <end position="16"/>
    </location>
</feature>
<protein>
    <recommendedName>
        <fullName evidence="5">ShKT domain-containing protein</fullName>
    </recommendedName>
</protein>
<reference evidence="4" key="1">
    <citation type="journal article" date="2015" name="Nat. Genet.">
        <title>The genome and transcriptome of the zoonotic hookworm Ancylostoma ceylanicum identify infection-specific gene families.</title>
        <authorList>
            <person name="Schwarz E.M."/>
            <person name="Hu Y."/>
            <person name="Antoshechkin I."/>
            <person name="Miller M.M."/>
            <person name="Sternberg P.W."/>
            <person name="Aroian R.V."/>
        </authorList>
    </citation>
    <scope>NUCLEOTIDE SEQUENCE</scope>
    <source>
        <strain evidence="4">HY135</strain>
    </source>
</reference>
<name>A0A016S078_9BILA</name>
<sequence>MLLRSFLLFLLIFALALQFDVAAARKSNNDKNSKGGRGSKGGRNSNSKNDRGSKKDKPCRDASECHLYRKSDFCMNPSMSHLWKKCPKKCGYC</sequence>
<gene>
    <name evidence="3" type="primary">Acey_s0330.g2705</name>
    <name evidence="3" type="ORF">Y032_0330g2705</name>
</gene>
<evidence type="ECO:0008006" key="5">
    <source>
        <dbReference type="Google" id="ProtNLM"/>
    </source>
</evidence>
<accession>A0A016S078</accession>
<dbReference type="Proteomes" id="UP000024635">
    <property type="component" value="Unassembled WGS sequence"/>
</dbReference>
<dbReference type="AlphaFoldDB" id="A0A016S078"/>
<organism evidence="3 4">
    <name type="scientific">Ancylostoma ceylanicum</name>
    <dbReference type="NCBI Taxonomy" id="53326"/>
    <lineage>
        <taxon>Eukaryota</taxon>
        <taxon>Metazoa</taxon>
        <taxon>Ecdysozoa</taxon>
        <taxon>Nematoda</taxon>
        <taxon>Chromadorea</taxon>
        <taxon>Rhabditida</taxon>
        <taxon>Rhabditina</taxon>
        <taxon>Rhabditomorpha</taxon>
        <taxon>Strongyloidea</taxon>
        <taxon>Ancylostomatidae</taxon>
        <taxon>Ancylostomatinae</taxon>
        <taxon>Ancylostoma</taxon>
    </lineage>
</organism>
<feature type="chain" id="PRO_5001485974" description="ShKT domain-containing protein" evidence="2">
    <location>
        <begin position="17"/>
        <end position="93"/>
    </location>
</feature>
<feature type="compositionally biased region" description="Basic and acidic residues" evidence="1">
    <location>
        <begin position="48"/>
        <end position="61"/>
    </location>
</feature>
<feature type="region of interest" description="Disordered" evidence="1">
    <location>
        <begin position="26"/>
        <end position="61"/>
    </location>
</feature>
<evidence type="ECO:0000313" key="4">
    <source>
        <dbReference type="Proteomes" id="UP000024635"/>
    </source>
</evidence>
<evidence type="ECO:0000256" key="1">
    <source>
        <dbReference type="SAM" id="MobiDB-lite"/>
    </source>
</evidence>
<comment type="caution">
    <text evidence="3">The sequence shown here is derived from an EMBL/GenBank/DDBJ whole genome shotgun (WGS) entry which is preliminary data.</text>
</comment>